<evidence type="ECO:0000256" key="1">
    <source>
        <dbReference type="ARBA" id="ARBA00008558"/>
    </source>
</evidence>
<dbReference type="GO" id="GO:0005975">
    <property type="term" value="P:carbohydrate metabolic process"/>
    <property type="evidence" value="ECO:0007669"/>
    <property type="project" value="InterPro"/>
</dbReference>
<dbReference type="InterPro" id="IPR010819">
    <property type="entry name" value="AGE/CE"/>
</dbReference>
<dbReference type="PANTHER" id="PTHR15108">
    <property type="entry name" value="N-ACYLGLUCOSAMINE-2-EPIMERASE"/>
    <property type="match status" value="1"/>
</dbReference>
<dbReference type="InterPro" id="IPR008928">
    <property type="entry name" value="6-hairpin_glycosidase_sf"/>
</dbReference>
<evidence type="ECO:0000313" key="3">
    <source>
        <dbReference type="EMBL" id="GGA53436.1"/>
    </source>
</evidence>
<dbReference type="Proteomes" id="UP000636264">
    <property type="component" value="Unassembled WGS sequence"/>
</dbReference>
<dbReference type="Gene3D" id="1.50.10.10">
    <property type="match status" value="1"/>
</dbReference>
<name>A0A916RER4_9HYPH</name>
<dbReference type="EMBL" id="BMIF01000001">
    <property type="protein sequence ID" value="GGA53436.1"/>
    <property type="molecule type" value="Genomic_DNA"/>
</dbReference>
<comment type="similarity">
    <text evidence="1">Belongs to the N-acylglucosamine 2-epimerase family.</text>
</comment>
<dbReference type="SUPFAM" id="SSF48208">
    <property type="entry name" value="Six-hairpin glycosidases"/>
    <property type="match status" value="1"/>
</dbReference>
<protein>
    <recommendedName>
        <fullName evidence="5">Mannose-6-phosphate isomerase</fullName>
    </recommendedName>
</protein>
<keyword evidence="2" id="KW-0413">Isomerase</keyword>
<dbReference type="GO" id="GO:0016853">
    <property type="term" value="F:isomerase activity"/>
    <property type="evidence" value="ECO:0007669"/>
    <property type="project" value="UniProtKB-KW"/>
</dbReference>
<reference evidence="3" key="2">
    <citation type="submission" date="2020-09" db="EMBL/GenBank/DDBJ databases">
        <authorList>
            <person name="Sun Q."/>
            <person name="Zhou Y."/>
        </authorList>
    </citation>
    <scope>NUCLEOTIDE SEQUENCE</scope>
    <source>
        <strain evidence="3">CGMCC 1.15320</strain>
    </source>
</reference>
<dbReference type="AlphaFoldDB" id="A0A916RER4"/>
<evidence type="ECO:0000256" key="2">
    <source>
        <dbReference type="ARBA" id="ARBA00023235"/>
    </source>
</evidence>
<reference evidence="3" key="1">
    <citation type="journal article" date="2014" name="Int. J. Syst. Evol. Microbiol.">
        <title>Complete genome sequence of Corynebacterium casei LMG S-19264T (=DSM 44701T), isolated from a smear-ripened cheese.</title>
        <authorList>
            <consortium name="US DOE Joint Genome Institute (JGI-PGF)"/>
            <person name="Walter F."/>
            <person name="Albersmeier A."/>
            <person name="Kalinowski J."/>
            <person name="Ruckert C."/>
        </authorList>
    </citation>
    <scope>NUCLEOTIDE SEQUENCE</scope>
    <source>
        <strain evidence="3">CGMCC 1.15320</strain>
    </source>
</reference>
<dbReference type="InterPro" id="IPR012341">
    <property type="entry name" value="6hp_glycosidase-like_sf"/>
</dbReference>
<accession>A0A916RER4</accession>
<keyword evidence="4" id="KW-1185">Reference proteome</keyword>
<sequence length="409" mass="46086">MGSIVIENASQRVAAPAVWHGALLTRADVQEPWQFDDGLWRSRIVEWLREAALPLWMDKGIDRDHGGFHEALAFDGNSLQKPKRMRTMARQIYAFSMASIHGWHDEADRCIAEGIDFLQRGRTRNGGWVRVLNPDGSVADPTEDAYDHACVLLALAHAHRAGNPDALQLGRETFDFIDEHLADPYGAGFLETPEGGEPRRANPHMHFLEAFLAWHEATGERCYLKRARGITDLFRLHFFEAESWTLGEFFDDNWARPRNAAGDWTEPGHHFEWASLLVDYAHRTGDTELFTYARKLYASAIANGLNRLTGLAFGAVSRSGLPLDQASRSWPQTEAVKAAIALDGTPGPDMKPEIEERMAHLFRWHIDPAPKGLWIDRYDEKGMAIATEVPASIFYHLITAFTLYLKGSK</sequence>
<evidence type="ECO:0008006" key="5">
    <source>
        <dbReference type="Google" id="ProtNLM"/>
    </source>
</evidence>
<gene>
    <name evidence="3" type="ORF">GCM10011385_03580</name>
</gene>
<organism evidence="3 4">
    <name type="scientific">Nitratireductor aestuarii</name>
    <dbReference type="NCBI Taxonomy" id="1735103"/>
    <lineage>
        <taxon>Bacteria</taxon>
        <taxon>Pseudomonadati</taxon>
        <taxon>Pseudomonadota</taxon>
        <taxon>Alphaproteobacteria</taxon>
        <taxon>Hyphomicrobiales</taxon>
        <taxon>Phyllobacteriaceae</taxon>
        <taxon>Nitratireductor</taxon>
    </lineage>
</organism>
<proteinExistence type="inferred from homology"/>
<evidence type="ECO:0000313" key="4">
    <source>
        <dbReference type="Proteomes" id="UP000636264"/>
    </source>
</evidence>
<dbReference type="Pfam" id="PF07221">
    <property type="entry name" value="GlcNAc_2-epim"/>
    <property type="match status" value="1"/>
</dbReference>
<dbReference type="InterPro" id="IPR034116">
    <property type="entry name" value="AGE_dom"/>
</dbReference>
<comment type="caution">
    <text evidence="3">The sequence shown here is derived from an EMBL/GenBank/DDBJ whole genome shotgun (WGS) entry which is preliminary data.</text>
</comment>
<dbReference type="CDD" id="cd00249">
    <property type="entry name" value="AGE"/>
    <property type="match status" value="1"/>
</dbReference>